<protein>
    <submittedName>
        <fullName evidence="2">Uncharacterized protein</fullName>
    </submittedName>
</protein>
<evidence type="ECO:0000313" key="2">
    <source>
        <dbReference type="EMBL" id="GBE77501.1"/>
    </source>
</evidence>
<organism evidence="2 3">
    <name type="scientific">Sparassis crispa</name>
    <dbReference type="NCBI Taxonomy" id="139825"/>
    <lineage>
        <taxon>Eukaryota</taxon>
        <taxon>Fungi</taxon>
        <taxon>Dikarya</taxon>
        <taxon>Basidiomycota</taxon>
        <taxon>Agaricomycotina</taxon>
        <taxon>Agaricomycetes</taxon>
        <taxon>Polyporales</taxon>
        <taxon>Sparassidaceae</taxon>
        <taxon>Sparassis</taxon>
    </lineage>
</organism>
<dbReference type="GeneID" id="38774418"/>
<dbReference type="RefSeq" id="XP_027608414.1">
    <property type="nucleotide sequence ID" value="XM_027752613.1"/>
</dbReference>
<dbReference type="Proteomes" id="UP000287166">
    <property type="component" value="Unassembled WGS sequence"/>
</dbReference>
<proteinExistence type="predicted"/>
<sequence>MAKHTTSCDTFLPSKCIPASARMSPAAAHPSPPEPKRRKLSHSMPDTSVSTSNSSKRRVNPESLATRLGPELVRELDALLRPGMSEMPPFAVRQAIQAKFGANRRHIYDWFHSKGLRVTKEENRRVPQDSCPRAPRAIRQGPLADLARSTPSTPNSWSDDPTDSNRSTPSLLLTPPSGVPCVFGQAKQRWFTGNCDDSLYEFSSDKYDMRATMVPVTSLDGVPSSPCVVSGSSEDVSAHAKQLFDQVAELHKLQEIRKSACLSPVLQNEKLSFLQPLADGGCLSQPEREAYYECLSGVLGPACGVQESVGTYKAFMTRQEQIYYERLLPGHSVFPLTQPQWVNGNNFMSTSAPRASRSLASATLARESPLVPQLNSDNVGCPPASLFVTDSGSTDFSKWVLHGGRSHPTSAVSSPTHTPTLAYNISTESDISSFWASGAGDVPELDTALDIADILESPVLRSPNSSHVPERPMRERAGFHSFHVALTELPLQSVLTPHSFANFHGNGFSLPLQKPKAVRGLENTVKTKTKEKAKQKSRCVFLLSPSDCLSVGADVLTASVCSADITIAMPRASFELLFASVTPHLSILLCSVNFRCIFQAILDTGFSIPPSAVFSRQRLLV</sequence>
<dbReference type="OrthoDB" id="3038119at2759"/>
<reference evidence="2 3" key="1">
    <citation type="journal article" date="2018" name="Sci. Rep.">
        <title>Genome sequence of the cauliflower mushroom Sparassis crispa (Hanabiratake) and its association with beneficial usage.</title>
        <authorList>
            <person name="Kiyama R."/>
            <person name="Furutani Y."/>
            <person name="Kawaguchi K."/>
            <person name="Nakanishi T."/>
        </authorList>
    </citation>
    <scope>NUCLEOTIDE SEQUENCE [LARGE SCALE GENOMIC DNA]</scope>
</reference>
<gene>
    <name evidence="2" type="ORF">SCP_0103760</name>
</gene>
<dbReference type="InParanoid" id="A0A401G5R2"/>
<feature type="compositionally biased region" description="Polar residues" evidence="1">
    <location>
        <begin position="44"/>
        <end position="54"/>
    </location>
</feature>
<evidence type="ECO:0000256" key="1">
    <source>
        <dbReference type="SAM" id="MobiDB-lite"/>
    </source>
</evidence>
<keyword evidence="3" id="KW-1185">Reference proteome</keyword>
<feature type="compositionally biased region" description="Polar residues" evidence="1">
    <location>
        <begin position="149"/>
        <end position="171"/>
    </location>
</feature>
<feature type="region of interest" description="Disordered" evidence="1">
    <location>
        <begin position="120"/>
        <end position="173"/>
    </location>
</feature>
<accession>A0A401G5R2</accession>
<feature type="region of interest" description="Disordered" evidence="1">
    <location>
        <begin position="21"/>
        <end position="64"/>
    </location>
</feature>
<evidence type="ECO:0000313" key="3">
    <source>
        <dbReference type="Proteomes" id="UP000287166"/>
    </source>
</evidence>
<comment type="caution">
    <text evidence="2">The sequence shown here is derived from an EMBL/GenBank/DDBJ whole genome shotgun (WGS) entry which is preliminary data.</text>
</comment>
<dbReference type="EMBL" id="BFAD01000001">
    <property type="protein sequence ID" value="GBE77501.1"/>
    <property type="molecule type" value="Genomic_DNA"/>
</dbReference>
<name>A0A401G5R2_9APHY</name>
<dbReference type="AlphaFoldDB" id="A0A401G5R2"/>